<accession>A0A1Q9LGQ3</accession>
<dbReference type="SUPFAM" id="SSF53474">
    <property type="entry name" value="alpha/beta-Hydrolases"/>
    <property type="match status" value="1"/>
</dbReference>
<dbReference type="PANTHER" id="PTHR48081">
    <property type="entry name" value="AB HYDROLASE SUPERFAMILY PROTEIN C4A8.06C"/>
    <property type="match status" value="1"/>
</dbReference>
<dbReference type="InterPro" id="IPR002168">
    <property type="entry name" value="Lipase_GDXG_HIS_AS"/>
</dbReference>
<evidence type="ECO:0000256" key="2">
    <source>
        <dbReference type="ARBA" id="ARBA00022801"/>
    </source>
</evidence>
<evidence type="ECO:0000313" key="5">
    <source>
        <dbReference type="Proteomes" id="UP000186040"/>
    </source>
</evidence>
<comment type="similarity">
    <text evidence="1">Belongs to the 'GDXG' lipolytic enzyme family.</text>
</comment>
<reference evidence="4 5" key="1">
    <citation type="submission" date="2016-10" db="EMBL/GenBank/DDBJ databases">
        <title>The Draft Genome Sequence of Actinokineospora bangkokensis 44EHWT reveals the biosynthetic pathway of antifungal compounds Thailandins with unusual extender unit butylmalonyl-CoA.</title>
        <authorList>
            <person name="Greule A."/>
            <person name="Intra B."/>
            <person name="Flemming S."/>
            <person name="Rommel M.G."/>
            <person name="Panbangred W."/>
            <person name="Bechthold A."/>
        </authorList>
    </citation>
    <scope>NUCLEOTIDE SEQUENCE [LARGE SCALE GENOMIC DNA]</scope>
    <source>
        <strain evidence="4 5">44EHW</strain>
    </source>
</reference>
<dbReference type="Gene3D" id="3.40.50.1820">
    <property type="entry name" value="alpha/beta hydrolase"/>
    <property type="match status" value="1"/>
</dbReference>
<dbReference type="InterPro" id="IPR050300">
    <property type="entry name" value="GDXG_lipolytic_enzyme"/>
</dbReference>
<dbReference type="Pfam" id="PF07859">
    <property type="entry name" value="Abhydrolase_3"/>
    <property type="match status" value="1"/>
</dbReference>
<evidence type="ECO:0000313" key="4">
    <source>
        <dbReference type="EMBL" id="OLR91203.1"/>
    </source>
</evidence>
<organism evidence="4 5">
    <name type="scientific">Actinokineospora bangkokensis</name>
    <dbReference type="NCBI Taxonomy" id="1193682"/>
    <lineage>
        <taxon>Bacteria</taxon>
        <taxon>Bacillati</taxon>
        <taxon>Actinomycetota</taxon>
        <taxon>Actinomycetes</taxon>
        <taxon>Pseudonocardiales</taxon>
        <taxon>Pseudonocardiaceae</taxon>
        <taxon>Actinokineospora</taxon>
    </lineage>
</organism>
<name>A0A1Q9LGQ3_9PSEU</name>
<dbReference type="PANTHER" id="PTHR48081:SF30">
    <property type="entry name" value="ACETYL-HYDROLASE LIPR-RELATED"/>
    <property type="match status" value="1"/>
</dbReference>
<proteinExistence type="inferred from homology"/>
<dbReference type="STRING" id="1193682.BJP25_30715"/>
<dbReference type="InterPro" id="IPR029058">
    <property type="entry name" value="AB_hydrolase_fold"/>
</dbReference>
<dbReference type="AlphaFoldDB" id="A0A1Q9LGQ3"/>
<gene>
    <name evidence="4" type="ORF">BJP25_30715</name>
</gene>
<keyword evidence="2" id="KW-0378">Hydrolase</keyword>
<sequence>MAGPSVAARTLANVLRTSLRPVADRVRLQGSGLRVVREAFDTVGLAPLPRGTRVRAVSESHGYGDVTGLWITAREADPAAGAVLYVHGGGFVFGSLRSHRHLAAAVSQATGLPVLLLDYRLAPEHRFPAAEQDAMAAYRWLLDQGYRSDQLVVAGDSAGGHVIAGLLGGLTRDRAPMPGAGVLFSPFLDLTCARLDERDAAVRDPYIPPARAREAARHYAGELAVDDPRLDVLRGSKRRWPPLLVQVGDAECLLPDSERLAAAVLAAGGHCELQVWPGQVHVFPAFHQLVPEARLAIGHVGSFVRAALAQRAAA</sequence>
<protein>
    <recommendedName>
        <fullName evidence="3">Alpha/beta hydrolase fold-3 domain-containing protein</fullName>
    </recommendedName>
</protein>
<feature type="domain" description="Alpha/beta hydrolase fold-3" evidence="3">
    <location>
        <begin position="83"/>
        <end position="283"/>
    </location>
</feature>
<dbReference type="EMBL" id="MKQR01000026">
    <property type="protein sequence ID" value="OLR91203.1"/>
    <property type="molecule type" value="Genomic_DNA"/>
</dbReference>
<dbReference type="GO" id="GO:0004806">
    <property type="term" value="F:triacylglycerol lipase activity"/>
    <property type="evidence" value="ECO:0007669"/>
    <property type="project" value="TreeGrafter"/>
</dbReference>
<evidence type="ECO:0000256" key="1">
    <source>
        <dbReference type="ARBA" id="ARBA00010515"/>
    </source>
</evidence>
<dbReference type="PROSITE" id="PS01173">
    <property type="entry name" value="LIPASE_GDXG_HIS"/>
    <property type="match status" value="1"/>
</dbReference>
<evidence type="ECO:0000259" key="3">
    <source>
        <dbReference type="Pfam" id="PF07859"/>
    </source>
</evidence>
<comment type="caution">
    <text evidence="4">The sequence shown here is derived from an EMBL/GenBank/DDBJ whole genome shotgun (WGS) entry which is preliminary data.</text>
</comment>
<dbReference type="Proteomes" id="UP000186040">
    <property type="component" value="Unassembled WGS sequence"/>
</dbReference>
<dbReference type="InterPro" id="IPR013094">
    <property type="entry name" value="AB_hydrolase_3"/>
</dbReference>
<keyword evidence="5" id="KW-1185">Reference proteome</keyword>